<dbReference type="Gene3D" id="3.90.1720.10">
    <property type="entry name" value="endopeptidase domain like (from Nostoc punctiforme)"/>
    <property type="match status" value="1"/>
</dbReference>
<accession>A0ABP8NFT8</accession>
<dbReference type="EMBL" id="BAABFA010000010">
    <property type="protein sequence ID" value="GAA4465626.1"/>
    <property type="molecule type" value="Genomic_DNA"/>
</dbReference>
<protein>
    <recommendedName>
        <fullName evidence="3">Permuted papain-like amidase YaeF/Yiix C92 family enzyme</fullName>
    </recommendedName>
</protein>
<keyword evidence="2" id="KW-1185">Reference proteome</keyword>
<name>A0ABP8NFT8_9BACT</name>
<reference evidence="2" key="1">
    <citation type="journal article" date="2019" name="Int. J. Syst. Evol. Microbiol.">
        <title>The Global Catalogue of Microorganisms (GCM) 10K type strain sequencing project: providing services to taxonomists for standard genome sequencing and annotation.</title>
        <authorList>
            <consortium name="The Broad Institute Genomics Platform"/>
            <consortium name="The Broad Institute Genome Sequencing Center for Infectious Disease"/>
            <person name="Wu L."/>
            <person name="Ma J."/>
        </authorList>
    </citation>
    <scope>NUCLEOTIDE SEQUENCE [LARGE SCALE GENOMIC DNA]</scope>
    <source>
        <strain evidence="2">JCM 32105</strain>
    </source>
</reference>
<gene>
    <name evidence="1" type="ORF">GCM10023093_18150</name>
</gene>
<sequence length="223" mass="24351">MRALAAILTMLVICGGLMVFAGRLYLAEQRKMQAAHAPGTTDSIRNKHAADSLVALLRSGDVVLRTGAGAFSRAFAGFNRRDKSYSHCGIVMIENGRPYVYHCIGGDGDTTACIRRETAQHFFSPAYNTAAAIARYPFADTTIALLASTIRSYAARRPVFDTRFDLQSNDKLYCTEFVYKTIVQATGDSAYLPVTHIPAGTFVGTDDLFLNAHATLIGSVRYY</sequence>
<evidence type="ECO:0000313" key="2">
    <source>
        <dbReference type="Proteomes" id="UP001500067"/>
    </source>
</evidence>
<evidence type="ECO:0008006" key="3">
    <source>
        <dbReference type="Google" id="ProtNLM"/>
    </source>
</evidence>
<proteinExistence type="predicted"/>
<dbReference type="RefSeq" id="WP_345081897.1">
    <property type="nucleotide sequence ID" value="NZ_BAABFA010000010.1"/>
</dbReference>
<organism evidence="1 2">
    <name type="scientific">Nemorincola caseinilytica</name>
    <dbReference type="NCBI Taxonomy" id="2054315"/>
    <lineage>
        <taxon>Bacteria</taxon>
        <taxon>Pseudomonadati</taxon>
        <taxon>Bacteroidota</taxon>
        <taxon>Chitinophagia</taxon>
        <taxon>Chitinophagales</taxon>
        <taxon>Chitinophagaceae</taxon>
        <taxon>Nemorincola</taxon>
    </lineage>
</organism>
<dbReference type="InterPro" id="IPR038765">
    <property type="entry name" value="Papain-like_cys_pep_sf"/>
</dbReference>
<dbReference type="Proteomes" id="UP001500067">
    <property type="component" value="Unassembled WGS sequence"/>
</dbReference>
<comment type="caution">
    <text evidence="1">The sequence shown here is derived from an EMBL/GenBank/DDBJ whole genome shotgun (WGS) entry which is preliminary data.</text>
</comment>
<dbReference type="SUPFAM" id="SSF54001">
    <property type="entry name" value="Cysteine proteinases"/>
    <property type="match status" value="1"/>
</dbReference>
<evidence type="ECO:0000313" key="1">
    <source>
        <dbReference type="EMBL" id="GAA4465626.1"/>
    </source>
</evidence>